<evidence type="ECO:0000256" key="3">
    <source>
        <dbReference type="ARBA" id="ARBA00022801"/>
    </source>
</evidence>
<evidence type="ECO:0000256" key="1">
    <source>
        <dbReference type="ARBA" id="ARBA00005142"/>
    </source>
</evidence>
<evidence type="ECO:0000259" key="8">
    <source>
        <dbReference type="Pfam" id="PF00692"/>
    </source>
</evidence>
<dbReference type="PROSITE" id="PS50297">
    <property type="entry name" value="ANK_REP_REGION"/>
    <property type="match status" value="1"/>
</dbReference>
<evidence type="ECO:0000256" key="2">
    <source>
        <dbReference type="ARBA" id="ARBA00006581"/>
    </source>
</evidence>
<dbReference type="InterPro" id="IPR002110">
    <property type="entry name" value="Ankyrin_rpt"/>
</dbReference>
<keyword evidence="10" id="KW-1185">Reference proteome</keyword>
<dbReference type="Proteomes" id="UP000325440">
    <property type="component" value="Unassembled WGS sequence"/>
</dbReference>
<comment type="cofactor">
    <cofactor evidence="6">
        <name>Mg(2+)</name>
        <dbReference type="ChEBI" id="CHEBI:18420"/>
    </cofactor>
</comment>
<dbReference type="PROSITE" id="PS50088">
    <property type="entry name" value="ANK_REPEAT"/>
    <property type="match status" value="1"/>
</dbReference>
<dbReference type="SUPFAM" id="SSF51283">
    <property type="entry name" value="dUTPase-like"/>
    <property type="match status" value="1"/>
</dbReference>
<dbReference type="HAMAP" id="MF_00116">
    <property type="entry name" value="dUTPase_bact"/>
    <property type="match status" value="1"/>
</dbReference>
<keyword evidence="5" id="KW-0040">ANK repeat</keyword>
<sequence>MTTEIKVEIKKLPHGELPCYATVGSAGMDLYAAVDAPIILRPLERFLVPTGIIIAIPNGFEGQVRPRSGLTAKHGIAVLNSPGTIDSDYRGEVKVCLINLSDQSYEIKKGDRIAQILITPVPKIIWHSVEEFTIDETDRDTGGFGSSDARGRTPLHYAAIQGHIEVAKVLINKGACIVSQDCSNRTPYYYALKYNHPEIASLIDDHIKSTKFLTDKGADRSCPPAYIIEQSKQEAKDAAFIAVMIVAGVTPIVLTKTTELPVTIIILATIASMLIIGGIAYKLEFMRAKHELSSKLGEVKLNDAPSCSQQPT</sequence>
<keyword evidence="7" id="KW-0812">Transmembrane</keyword>
<evidence type="ECO:0000313" key="9">
    <source>
        <dbReference type="EMBL" id="VVC31087.1"/>
    </source>
</evidence>
<evidence type="ECO:0000313" key="10">
    <source>
        <dbReference type="Proteomes" id="UP000325440"/>
    </source>
</evidence>
<keyword evidence="3 6" id="KW-0378">Hydrolase</keyword>
<dbReference type="PANTHER" id="PTHR11241:SF0">
    <property type="entry name" value="DEOXYURIDINE 5'-TRIPHOSPHATE NUCLEOTIDOHYDROLASE"/>
    <property type="match status" value="1"/>
</dbReference>
<keyword evidence="7" id="KW-0472">Membrane</keyword>
<keyword evidence="6" id="KW-0460">Magnesium</keyword>
<feature type="repeat" description="ANK" evidence="5">
    <location>
        <begin position="150"/>
        <end position="182"/>
    </location>
</feature>
<gene>
    <name evidence="9" type="ORF">CINCED_3A006412</name>
</gene>
<keyword evidence="6" id="KW-0479">Metal-binding</keyword>
<dbReference type="Pfam" id="PF00692">
    <property type="entry name" value="dUTPase"/>
    <property type="match status" value="1"/>
</dbReference>
<dbReference type="PANTHER" id="PTHR11241">
    <property type="entry name" value="DEOXYURIDINE 5'-TRIPHOSPHATE NUCLEOTIDOHYDROLASE"/>
    <property type="match status" value="1"/>
</dbReference>
<dbReference type="GO" id="GO:0000287">
    <property type="term" value="F:magnesium ion binding"/>
    <property type="evidence" value="ECO:0007669"/>
    <property type="project" value="UniProtKB-UniRule"/>
</dbReference>
<feature type="domain" description="dUTPase-like" evidence="8">
    <location>
        <begin position="16"/>
        <end position="147"/>
    </location>
</feature>
<evidence type="ECO:0000256" key="7">
    <source>
        <dbReference type="SAM" id="Phobius"/>
    </source>
</evidence>
<dbReference type="GO" id="GO:0006226">
    <property type="term" value="P:dUMP biosynthetic process"/>
    <property type="evidence" value="ECO:0007669"/>
    <property type="project" value="UniProtKB-UniRule"/>
</dbReference>
<dbReference type="EMBL" id="CABPRJ010000580">
    <property type="protein sequence ID" value="VVC31087.1"/>
    <property type="molecule type" value="Genomic_DNA"/>
</dbReference>
<dbReference type="PRINTS" id="PR01415">
    <property type="entry name" value="ANKYRIN"/>
</dbReference>
<name>A0A5E4MHS4_9HEMI</name>
<dbReference type="InterPro" id="IPR033704">
    <property type="entry name" value="dUTPase_trimeric"/>
</dbReference>
<feature type="transmembrane region" description="Helical" evidence="7">
    <location>
        <begin position="238"/>
        <end position="254"/>
    </location>
</feature>
<dbReference type="SUPFAM" id="SSF48403">
    <property type="entry name" value="Ankyrin repeat"/>
    <property type="match status" value="1"/>
</dbReference>
<dbReference type="AlphaFoldDB" id="A0A5E4MHS4"/>
<dbReference type="InterPro" id="IPR036770">
    <property type="entry name" value="Ankyrin_rpt-contain_sf"/>
</dbReference>
<dbReference type="Pfam" id="PF00023">
    <property type="entry name" value="Ank"/>
    <property type="match status" value="1"/>
</dbReference>
<dbReference type="InterPro" id="IPR008181">
    <property type="entry name" value="dUTPase"/>
</dbReference>
<feature type="transmembrane region" description="Helical" evidence="7">
    <location>
        <begin position="260"/>
        <end position="281"/>
    </location>
</feature>
<comment type="similarity">
    <text evidence="2 6">Belongs to the dUTPase family.</text>
</comment>
<dbReference type="Gene3D" id="1.25.40.20">
    <property type="entry name" value="Ankyrin repeat-containing domain"/>
    <property type="match status" value="1"/>
</dbReference>
<dbReference type="InterPro" id="IPR029054">
    <property type="entry name" value="dUTPase-like"/>
</dbReference>
<protein>
    <recommendedName>
        <fullName evidence="6">Deoxyuridine 5'-triphosphate nucleotidohydrolase</fullName>
        <shortName evidence="6">dUTPase</shortName>
        <ecNumber evidence="6">3.6.1.23</ecNumber>
    </recommendedName>
    <alternativeName>
        <fullName evidence="6">dUTP pyrophosphatase</fullName>
    </alternativeName>
</protein>
<organism evidence="9 10">
    <name type="scientific">Cinara cedri</name>
    <dbReference type="NCBI Taxonomy" id="506608"/>
    <lineage>
        <taxon>Eukaryota</taxon>
        <taxon>Metazoa</taxon>
        <taxon>Ecdysozoa</taxon>
        <taxon>Arthropoda</taxon>
        <taxon>Hexapoda</taxon>
        <taxon>Insecta</taxon>
        <taxon>Pterygota</taxon>
        <taxon>Neoptera</taxon>
        <taxon>Paraneoptera</taxon>
        <taxon>Hemiptera</taxon>
        <taxon>Sternorrhyncha</taxon>
        <taxon>Aphidomorpha</taxon>
        <taxon>Aphidoidea</taxon>
        <taxon>Aphididae</taxon>
        <taxon>Lachninae</taxon>
        <taxon>Cinara</taxon>
    </lineage>
</organism>
<proteinExistence type="inferred from homology"/>
<comment type="catalytic activity">
    <reaction evidence="6">
        <text>dUTP + H2O = dUMP + diphosphate + H(+)</text>
        <dbReference type="Rhea" id="RHEA:10248"/>
        <dbReference type="ChEBI" id="CHEBI:15377"/>
        <dbReference type="ChEBI" id="CHEBI:15378"/>
        <dbReference type="ChEBI" id="CHEBI:33019"/>
        <dbReference type="ChEBI" id="CHEBI:61555"/>
        <dbReference type="ChEBI" id="CHEBI:246422"/>
        <dbReference type="EC" id="3.6.1.23"/>
    </reaction>
</comment>
<keyword evidence="7" id="KW-1133">Transmembrane helix</keyword>
<dbReference type="Gene3D" id="2.70.40.10">
    <property type="match status" value="1"/>
</dbReference>
<reference evidence="9 10" key="1">
    <citation type="submission" date="2019-08" db="EMBL/GenBank/DDBJ databases">
        <authorList>
            <person name="Alioto T."/>
            <person name="Alioto T."/>
            <person name="Gomez Garrido J."/>
        </authorList>
    </citation>
    <scope>NUCLEOTIDE SEQUENCE [LARGE SCALE GENOMIC DNA]</scope>
</reference>
<accession>A0A5E4MHS4</accession>
<comment type="function">
    <text evidence="6">Involved in nucleotide metabolism via production of dUMP, the immediate precursor of thymidine nucleotides, and decreases the intracellular concentration of dUTP so that uracil cannot be incorporated into DNA.</text>
</comment>
<evidence type="ECO:0000256" key="6">
    <source>
        <dbReference type="RuleBase" id="RU367024"/>
    </source>
</evidence>
<dbReference type="OrthoDB" id="419889at2759"/>
<dbReference type="NCBIfam" id="TIGR00576">
    <property type="entry name" value="dut"/>
    <property type="match status" value="1"/>
</dbReference>
<evidence type="ECO:0000256" key="5">
    <source>
        <dbReference type="PROSITE-ProRule" id="PRU00023"/>
    </source>
</evidence>
<dbReference type="GO" id="GO:0046081">
    <property type="term" value="P:dUTP catabolic process"/>
    <property type="evidence" value="ECO:0007669"/>
    <property type="project" value="UniProtKB-UniRule"/>
</dbReference>
<keyword evidence="4 6" id="KW-0546">Nucleotide metabolism</keyword>
<evidence type="ECO:0000256" key="4">
    <source>
        <dbReference type="ARBA" id="ARBA00023080"/>
    </source>
</evidence>
<dbReference type="NCBIfam" id="NF001862">
    <property type="entry name" value="PRK00601.1"/>
    <property type="match status" value="1"/>
</dbReference>
<dbReference type="GO" id="GO:0004170">
    <property type="term" value="F:dUTP diphosphatase activity"/>
    <property type="evidence" value="ECO:0007669"/>
    <property type="project" value="UniProtKB-UniRule"/>
</dbReference>
<dbReference type="UniPathway" id="UPA00610">
    <property type="reaction ID" value="UER00666"/>
</dbReference>
<dbReference type="InterPro" id="IPR036157">
    <property type="entry name" value="dUTPase-like_sf"/>
</dbReference>
<comment type="pathway">
    <text evidence="1 6">Pyrimidine metabolism; dUMP biosynthesis; dUMP from dCTP (dUTP route): step 2/2.</text>
</comment>
<dbReference type="SMART" id="SM00248">
    <property type="entry name" value="ANK"/>
    <property type="match status" value="2"/>
</dbReference>
<dbReference type="CDD" id="cd07557">
    <property type="entry name" value="trimeric_dUTPase"/>
    <property type="match status" value="1"/>
</dbReference>
<dbReference type="EC" id="3.6.1.23" evidence="6"/>